<dbReference type="EMBL" id="JACYNN010000002">
    <property type="protein sequence ID" value="MBD8105572.1"/>
    <property type="molecule type" value="Genomic_DNA"/>
</dbReference>
<name>A0A4U3F9D5_9GAMM</name>
<evidence type="ECO:0000313" key="5">
    <source>
        <dbReference type="Proteomes" id="UP000661012"/>
    </source>
</evidence>
<gene>
    <name evidence="3" type="ORF">EpCFBP13511_13645</name>
    <name evidence="2" type="ORF">IFT93_03940</name>
</gene>
<evidence type="ECO:0000313" key="3">
    <source>
        <dbReference type="EMBL" id="TKJ89345.1"/>
    </source>
</evidence>
<dbReference type="InterPro" id="IPR001173">
    <property type="entry name" value="Glyco_trans_2-like"/>
</dbReference>
<dbReference type="PANTHER" id="PTHR22916">
    <property type="entry name" value="GLYCOSYLTRANSFERASE"/>
    <property type="match status" value="1"/>
</dbReference>
<reference evidence="2 5" key="2">
    <citation type="journal article" date="2020" name="FEMS Microbiol. Ecol.">
        <title>Temporal dynamics of bacterial communities during seed development and maturation.</title>
        <authorList>
            <person name="Chesneau G."/>
            <person name="Torres-Cortes G."/>
            <person name="Briand M."/>
            <person name="Darrasse A."/>
            <person name="Preveaux A."/>
            <person name="Marais C."/>
            <person name="Jacques M.A."/>
            <person name="Shade A."/>
            <person name="Barret M."/>
        </authorList>
    </citation>
    <scope>NUCLEOTIDE SEQUENCE [LARGE SCALE GENOMIC DNA]</scope>
    <source>
        <strain evidence="2 5">CFBP13732</strain>
    </source>
</reference>
<accession>A0A4U3F9D5</accession>
<evidence type="ECO:0000259" key="1">
    <source>
        <dbReference type="Pfam" id="PF00535"/>
    </source>
</evidence>
<comment type="caution">
    <text evidence="3">The sequence shown here is derived from an EMBL/GenBank/DDBJ whole genome shotgun (WGS) entry which is preliminary data.</text>
</comment>
<evidence type="ECO:0000313" key="2">
    <source>
        <dbReference type="EMBL" id="MBD8105572.1"/>
    </source>
</evidence>
<dbReference type="GO" id="GO:0016758">
    <property type="term" value="F:hexosyltransferase activity"/>
    <property type="evidence" value="ECO:0007669"/>
    <property type="project" value="UniProtKB-ARBA"/>
</dbReference>
<reference evidence="3 4" key="1">
    <citation type="journal article" date="2019" name="Sci. Rep.">
        <title>Differences in resource use lead to coexistence of seed-transmitted microbial populations.</title>
        <authorList>
            <person name="Torres-Cortes G."/>
            <person name="Garcia B.J."/>
            <person name="Compant S."/>
            <person name="Rezki S."/>
            <person name="Jones P."/>
            <person name="Preveaux A."/>
            <person name="Briand M."/>
            <person name="Roulet A."/>
            <person name="Bouchez O."/>
            <person name="Jacobson D."/>
            <person name="Barret M."/>
        </authorList>
    </citation>
    <scope>NUCLEOTIDE SEQUENCE [LARGE SCALE GENOMIC DNA]</scope>
    <source>
        <strain evidence="3 4">CFBP13511</strain>
    </source>
</reference>
<dbReference type="RefSeq" id="WP_137269448.1">
    <property type="nucleotide sequence ID" value="NZ_JACYNM010000004.1"/>
</dbReference>
<dbReference type="InterPro" id="IPR029044">
    <property type="entry name" value="Nucleotide-diphossugar_trans"/>
</dbReference>
<dbReference type="OrthoDB" id="396512at2"/>
<protein>
    <submittedName>
        <fullName evidence="2">Glycosyltransferase family 2 protein</fullName>
    </submittedName>
</protein>
<dbReference type="Proteomes" id="UP000306393">
    <property type="component" value="Unassembled WGS sequence"/>
</dbReference>
<proteinExistence type="predicted"/>
<dbReference type="Proteomes" id="UP000661012">
    <property type="component" value="Unassembled WGS sequence"/>
</dbReference>
<dbReference type="AlphaFoldDB" id="A0A4U3F9D5"/>
<dbReference type="Pfam" id="PF00535">
    <property type="entry name" value="Glycos_transf_2"/>
    <property type="match status" value="1"/>
</dbReference>
<dbReference type="SUPFAM" id="SSF53448">
    <property type="entry name" value="Nucleotide-diphospho-sugar transferases"/>
    <property type="match status" value="1"/>
</dbReference>
<dbReference type="PANTHER" id="PTHR22916:SF3">
    <property type="entry name" value="UDP-GLCNAC:BETAGAL BETA-1,3-N-ACETYLGLUCOSAMINYLTRANSFERASE-LIKE PROTEIN 1"/>
    <property type="match status" value="1"/>
</dbReference>
<dbReference type="CDD" id="cd00761">
    <property type="entry name" value="Glyco_tranf_GTA_type"/>
    <property type="match status" value="1"/>
</dbReference>
<dbReference type="EMBL" id="QGAC01000012">
    <property type="protein sequence ID" value="TKJ89345.1"/>
    <property type="molecule type" value="Genomic_DNA"/>
</dbReference>
<feature type="domain" description="Glycosyltransferase 2-like" evidence="1">
    <location>
        <begin position="4"/>
        <end position="156"/>
    </location>
</feature>
<sequence length="304" mass="35486">MITLVILSYNHSAYIIETLESIYSVDVEKKVIIVDDGSSDASVELVRNYINQNCLEGITRLVVKKNKGLIDSLNLALEMSDTEYVYFTASDDVVVVDQFKSLYSMIKQRKDTAMIIGNAYVYHEGQPLSRMTYNQEHIRFFELADSLVNREIFMNFPKPLLLQGTIFRTSALNKINGWDTDLKWDDYPVFVKLFNAYSIENREIIFCPDITIVKYRQHPNNTYKNVINQVDMVEKALLKLAPKNILSRALAKQYAFYFLLSIKEKKFSVAKEIFKRSFRSRFISLFFYYIINVGMRQLIKQVNK</sequence>
<dbReference type="Gene3D" id="3.90.550.10">
    <property type="entry name" value="Spore Coat Polysaccharide Biosynthesis Protein SpsA, Chain A"/>
    <property type="match status" value="1"/>
</dbReference>
<organism evidence="3 4">
    <name type="scientific">Erwinia persicina</name>
    <dbReference type="NCBI Taxonomy" id="55211"/>
    <lineage>
        <taxon>Bacteria</taxon>
        <taxon>Pseudomonadati</taxon>
        <taxon>Pseudomonadota</taxon>
        <taxon>Gammaproteobacteria</taxon>
        <taxon>Enterobacterales</taxon>
        <taxon>Erwiniaceae</taxon>
        <taxon>Erwinia</taxon>
    </lineage>
</organism>
<keyword evidence="5" id="KW-1185">Reference proteome</keyword>
<evidence type="ECO:0000313" key="4">
    <source>
        <dbReference type="Proteomes" id="UP000306393"/>
    </source>
</evidence>